<proteinExistence type="predicted"/>
<sequence>MFGWGNKGPTPAQRHMNDVLTNEGLHVLSTFELNRIASLTYGDEVCEEIFEMLEQIQSKPMEYSPLTVQKSLVVTKHVLVYGSEKCVNSSIALQRSVEALLEFNTVLWAQKLQGAAAFMYKLKGGGVDQGYPVREAAKEVWPLLIDVMKLRELRNSSADPNSLVPVGSQKVGFLSDEVRHFMLRKKIQEQAASQVKSNLVKAEGGFGSGYASKDGKMIVGAAHGLDEMMKQAQRANKRFSDEGEILPYEMPTYADPASMRKPGAGPRTTKASNSNNKSPQAKKQQQQQQQTPVGDLLDFSAGMSGGTTTGDLLGTGGTSADLMGGADLLGTGGGADLLGTGGGASADLLGTSGADPFGGGGTADLLGTAPASAAASDTLSILLDPMAAATSQTSNNTQSSGLPDLSLLSLSQNGTSGTSTTTTQVHDPFSAAAATTAAAAEEDGTIPSISITSPPMGDVSPSAMNIMGSASVDDDPFAALEVPAAKTSSTMLSAKEAENRLLGGGTIAASSPSEPISSSATNVDGIGSLYGGMSPSIGLGSDAPSMGLSMATPGISPDATTPAMGAGVSAPGLGLEATMTSPGMGLGGLSGTSTGMGVPGDLPGMSELPGMGAIPDPMAPSGMGGSGLKVAQTVTSLDLSSSYHNNAPIGDDDEDGFVMGGTFGTGLDPTAAAPAAPPPPPPPPM</sequence>
<dbReference type="Gene3D" id="1.25.40.90">
    <property type="match status" value="1"/>
</dbReference>
<dbReference type="EMBL" id="CAICTM010000074">
    <property type="protein sequence ID" value="CAB9500096.1"/>
    <property type="molecule type" value="Genomic_DNA"/>
</dbReference>
<dbReference type="InterPro" id="IPR008942">
    <property type="entry name" value="ENTH_VHS"/>
</dbReference>
<protein>
    <recommendedName>
        <fullName evidence="2">ENTH domain-containing protein</fullName>
    </recommendedName>
</protein>
<evidence type="ECO:0000313" key="3">
    <source>
        <dbReference type="EMBL" id="CAB9500096.1"/>
    </source>
</evidence>
<feature type="domain" description="ENTH" evidence="2">
    <location>
        <begin position="13"/>
        <end position="148"/>
    </location>
</feature>
<feature type="region of interest" description="Disordered" evidence="1">
    <location>
        <begin position="391"/>
        <end position="457"/>
    </location>
</feature>
<feature type="compositionally biased region" description="Pro residues" evidence="1">
    <location>
        <begin position="675"/>
        <end position="685"/>
    </location>
</feature>
<dbReference type="AlphaFoldDB" id="A0A9N8H437"/>
<accession>A0A9N8H437</accession>
<dbReference type="Proteomes" id="UP001153069">
    <property type="component" value="Unassembled WGS sequence"/>
</dbReference>
<evidence type="ECO:0000259" key="2">
    <source>
        <dbReference type="Pfam" id="PF01417"/>
    </source>
</evidence>
<dbReference type="SUPFAM" id="SSF48464">
    <property type="entry name" value="ENTH/VHS domain"/>
    <property type="match status" value="1"/>
</dbReference>
<feature type="region of interest" description="Disordered" evidence="1">
    <location>
        <begin position="649"/>
        <end position="685"/>
    </location>
</feature>
<dbReference type="Pfam" id="PF01417">
    <property type="entry name" value="ENTH"/>
    <property type="match status" value="1"/>
</dbReference>
<evidence type="ECO:0000256" key="1">
    <source>
        <dbReference type="SAM" id="MobiDB-lite"/>
    </source>
</evidence>
<comment type="caution">
    <text evidence="3">The sequence shown here is derived from an EMBL/GenBank/DDBJ whole genome shotgun (WGS) entry which is preliminary data.</text>
</comment>
<reference evidence="3" key="1">
    <citation type="submission" date="2020-06" db="EMBL/GenBank/DDBJ databases">
        <authorList>
            <consortium name="Plant Systems Biology data submission"/>
        </authorList>
    </citation>
    <scope>NUCLEOTIDE SEQUENCE</scope>
    <source>
        <strain evidence="3">D6</strain>
    </source>
</reference>
<feature type="compositionally biased region" description="Low complexity" evidence="1">
    <location>
        <begin position="270"/>
        <end position="290"/>
    </location>
</feature>
<name>A0A9N8H437_9STRA</name>
<evidence type="ECO:0000313" key="4">
    <source>
        <dbReference type="Proteomes" id="UP001153069"/>
    </source>
</evidence>
<feature type="region of interest" description="Disordered" evidence="1">
    <location>
        <begin position="253"/>
        <end position="301"/>
    </location>
</feature>
<keyword evidence="4" id="KW-1185">Reference proteome</keyword>
<dbReference type="OrthoDB" id="4033880at2759"/>
<feature type="compositionally biased region" description="Low complexity" evidence="1">
    <location>
        <begin position="391"/>
        <end position="424"/>
    </location>
</feature>
<dbReference type="InterPro" id="IPR013809">
    <property type="entry name" value="ENTH"/>
</dbReference>
<gene>
    <name evidence="3" type="ORF">SEMRO_75_G041380.1</name>
</gene>
<organism evidence="3 4">
    <name type="scientific">Seminavis robusta</name>
    <dbReference type="NCBI Taxonomy" id="568900"/>
    <lineage>
        <taxon>Eukaryota</taxon>
        <taxon>Sar</taxon>
        <taxon>Stramenopiles</taxon>
        <taxon>Ochrophyta</taxon>
        <taxon>Bacillariophyta</taxon>
        <taxon>Bacillariophyceae</taxon>
        <taxon>Bacillariophycidae</taxon>
        <taxon>Naviculales</taxon>
        <taxon>Naviculaceae</taxon>
        <taxon>Seminavis</taxon>
    </lineage>
</organism>